<evidence type="ECO:0000313" key="2">
    <source>
        <dbReference type="EMBL" id="MBW0555382.1"/>
    </source>
</evidence>
<reference evidence="2" key="1">
    <citation type="submission" date="2021-03" db="EMBL/GenBank/DDBJ databases">
        <title>Draft genome sequence of rust myrtle Austropuccinia psidii MF-1, a brazilian biotype.</title>
        <authorList>
            <person name="Quecine M.C."/>
            <person name="Pachon D.M.R."/>
            <person name="Bonatelli M.L."/>
            <person name="Correr F.H."/>
            <person name="Franceschini L.M."/>
            <person name="Leite T.F."/>
            <person name="Margarido G.R.A."/>
            <person name="Almeida C.A."/>
            <person name="Ferrarezi J.A."/>
            <person name="Labate C.A."/>
        </authorList>
    </citation>
    <scope>NUCLEOTIDE SEQUENCE</scope>
    <source>
        <strain evidence="2">MF-1</strain>
    </source>
</reference>
<dbReference type="AlphaFoldDB" id="A0A9Q3PC58"/>
<name>A0A9Q3PC58_9BASI</name>
<feature type="compositionally biased region" description="Basic and acidic residues" evidence="1">
    <location>
        <begin position="107"/>
        <end position="121"/>
    </location>
</feature>
<feature type="region of interest" description="Disordered" evidence="1">
    <location>
        <begin position="106"/>
        <end position="128"/>
    </location>
</feature>
<evidence type="ECO:0000256" key="1">
    <source>
        <dbReference type="SAM" id="MobiDB-lite"/>
    </source>
</evidence>
<accession>A0A9Q3PC58</accession>
<protein>
    <submittedName>
        <fullName evidence="2">Uncharacterized protein</fullName>
    </submittedName>
</protein>
<dbReference type="Proteomes" id="UP000765509">
    <property type="component" value="Unassembled WGS sequence"/>
</dbReference>
<sequence>MGNKITPLRNQEGNLKSKISEKESLIFHGTSILETIERLRDIPHQHPPNIPPINEENVETTISKLPSRNAPGPEDISKELIKLEQNLQTPLLINLYNLCLKQRTHPKKIERSPHSNNKEGSQRQLYQL</sequence>
<evidence type="ECO:0000313" key="3">
    <source>
        <dbReference type="Proteomes" id="UP000765509"/>
    </source>
</evidence>
<comment type="caution">
    <text evidence="2">The sequence shown here is derived from an EMBL/GenBank/DDBJ whole genome shotgun (WGS) entry which is preliminary data.</text>
</comment>
<keyword evidence="3" id="KW-1185">Reference proteome</keyword>
<dbReference type="EMBL" id="AVOT02062331">
    <property type="protein sequence ID" value="MBW0555382.1"/>
    <property type="molecule type" value="Genomic_DNA"/>
</dbReference>
<organism evidence="2 3">
    <name type="scientific">Austropuccinia psidii MF-1</name>
    <dbReference type="NCBI Taxonomy" id="1389203"/>
    <lineage>
        <taxon>Eukaryota</taxon>
        <taxon>Fungi</taxon>
        <taxon>Dikarya</taxon>
        <taxon>Basidiomycota</taxon>
        <taxon>Pucciniomycotina</taxon>
        <taxon>Pucciniomycetes</taxon>
        <taxon>Pucciniales</taxon>
        <taxon>Sphaerophragmiaceae</taxon>
        <taxon>Austropuccinia</taxon>
    </lineage>
</organism>
<proteinExistence type="predicted"/>
<gene>
    <name evidence="2" type="ORF">O181_095097</name>
</gene>
<dbReference type="OrthoDB" id="407509at2759"/>